<dbReference type="PANTHER" id="PTHR43712:SF2">
    <property type="entry name" value="O-METHYLTRANSFERASE CICE"/>
    <property type="match status" value="1"/>
</dbReference>
<dbReference type="Gene3D" id="3.40.50.150">
    <property type="entry name" value="Vaccinia Virus protein VP39"/>
    <property type="match status" value="1"/>
</dbReference>
<evidence type="ECO:0000313" key="6">
    <source>
        <dbReference type="EMBL" id="MBO8186387.1"/>
    </source>
</evidence>
<keyword evidence="2" id="KW-0808">Transferase</keyword>
<gene>
    <name evidence="6" type="ORF">JW592_13075</name>
</gene>
<dbReference type="Gene3D" id="1.10.10.10">
    <property type="entry name" value="Winged helix-like DNA-binding domain superfamily/Winged helix DNA-binding domain"/>
    <property type="match status" value="1"/>
</dbReference>
<accession>A0ABS3WTD7</accession>
<dbReference type="RefSeq" id="WP_209265204.1">
    <property type="nucleotide sequence ID" value="NZ_JAFFZN010000010.1"/>
</dbReference>
<dbReference type="Pfam" id="PF00891">
    <property type="entry name" value="Methyltransf_2"/>
    <property type="match status" value="1"/>
</dbReference>
<dbReference type="PROSITE" id="PS51683">
    <property type="entry name" value="SAM_OMT_II"/>
    <property type="match status" value="1"/>
</dbReference>
<dbReference type="InterPro" id="IPR036390">
    <property type="entry name" value="WH_DNA-bd_sf"/>
</dbReference>
<feature type="domain" description="O-methyltransferase dimerisation" evidence="5">
    <location>
        <begin position="22"/>
        <end position="91"/>
    </location>
</feature>
<dbReference type="InterPro" id="IPR012967">
    <property type="entry name" value="COMT_dimerisation"/>
</dbReference>
<evidence type="ECO:0000259" key="4">
    <source>
        <dbReference type="Pfam" id="PF00891"/>
    </source>
</evidence>
<feature type="domain" description="O-methyltransferase C-terminal" evidence="4">
    <location>
        <begin position="120"/>
        <end position="328"/>
    </location>
</feature>
<proteinExistence type="predicted"/>
<dbReference type="GO" id="GO:0008168">
    <property type="term" value="F:methyltransferase activity"/>
    <property type="evidence" value="ECO:0007669"/>
    <property type="project" value="UniProtKB-KW"/>
</dbReference>
<comment type="caution">
    <text evidence="6">The sequence shown here is derived from an EMBL/GenBank/DDBJ whole genome shotgun (WGS) entry which is preliminary data.</text>
</comment>
<dbReference type="CDD" id="cd02440">
    <property type="entry name" value="AdoMet_MTases"/>
    <property type="match status" value="1"/>
</dbReference>
<evidence type="ECO:0000313" key="7">
    <source>
        <dbReference type="Proteomes" id="UP001518976"/>
    </source>
</evidence>
<reference evidence="6 7" key="1">
    <citation type="submission" date="2021-02" db="EMBL/GenBank/DDBJ databases">
        <title>Streptomyces spirodelae sp. nov., isolated from duckweed.</title>
        <authorList>
            <person name="Saimee Y."/>
            <person name="Duangmal K."/>
        </authorList>
    </citation>
    <scope>NUCLEOTIDE SEQUENCE [LARGE SCALE GENOMIC DNA]</scope>
    <source>
        <strain evidence="6 7">DW4-2</strain>
    </source>
</reference>
<dbReference type="InterPro" id="IPR029063">
    <property type="entry name" value="SAM-dependent_MTases_sf"/>
</dbReference>
<keyword evidence="3" id="KW-0949">S-adenosyl-L-methionine</keyword>
<keyword evidence="1 6" id="KW-0489">Methyltransferase</keyword>
<dbReference type="Gene3D" id="1.10.287.1350">
    <property type="match status" value="1"/>
</dbReference>
<dbReference type="EMBL" id="JAFFZN010000010">
    <property type="protein sequence ID" value="MBO8186387.1"/>
    <property type="molecule type" value="Genomic_DNA"/>
</dbReference>
<dbReference type="SUPFAM" id="SSF46785">
    <property type="entry name" value="Winged helix' DNA-binding domain"/>
    <property type="match status" value="1"/>
</dbReference>
<keyword evidence="7" id="KW-1185">Reference proteome</keyword>
<dbReference type="Pfam" id="PF08100">
    <property type="entry name" value="Dimerisation"/>
    <property type="match status" value="1"/>
</dbReference>
<dbReference type="InterPro" id="IPR001077">
    <property type="entry name" value="COMT_C"/>
</dbReference>
<sequence length="348" mass="37497">MTQTVTQENKRPRGTSDIWEVADLVTPMAVRVAATLRLADHIGEGTAPLGRLAERSGTPAHLLERLLHHLVNAQVFTQPEPHVYGLTELGAQLRADHPGSPRDWLDTGSAFGRGDLALVHLLESIRTGRPGYDTAYGRSFWADLDADAELSHSFDSLLASLLVPGETKAAADGYDWGSLGHLVDVGGGDATLLCALLTAHPELRATLVELPGPAAAARTNLAEQGLGERCAVLESSFLDPLPEAAAGAGGYLLSVVLHDWDDEHALAILEHCARAARPGSRVLLIEGLRDDPQGARVRSEMDLRMLTYFSGQERTRDQLAVLGDRAGFDLGTVRKLSYYRSLVELVAR</sequence>
<dbReference type="SUPFAM" id="SSF53335">
    <property type="entry name" value="S-adenosyl-L-methionine-dependent methyltransferases"/>
    <property type="match status" value="1"/>
</dbReference>
<evidence type="ECO:0000256" key="3">
    <source>
        <dbReference type="ARBA" id="ARBA00022691"/>
    </source>
</evidence>
<dbReference type="Proteomes" id="UP001518976">
    <property type="component" value="Unassembled WGS sequence"/>
</dbReference>
<dbReference type="InterPro" id="IPR016461">
    <property type="entry name" value="COMT-like"/>
</dbReference>
<evidence type="ECO:0000259" key="5">
    <source>
        <dbReference type="Pfam" id="PF08100"/>
    </source>
</evidence>
<name>A0ABS3WTD7_9ACTN</name>
<protein>
    <submittedName>
        <fullName evidence="6">Methyltransferase</fullName>
    </submittedName>
</protein>
<evidence type="ECO:0000256" key="1">
    <source>
        <dbReference type="ARBA" id="ARBA00022603"/>
    </source>
</evidence>
<dbReference type="InterPro" id="IPR036388">
    <property type="entry name" value="WH-like_DNA-bd_sf"/>
</dbReference>
<dbReference type="PANTHER" id="PTHR43712">
    <property type="entry name" value="PUTATIVE (AFU_ORTHOLOGUE AFUA_4G14580)-RELATED"/>
    <property type="match status" value="1"/>
</dbReference>
<organism evidence="6 7">
    <name type="scientific">Streptomyces spirodelae</name>
    <dbReference type="NCBI Taxonomy" id="2812904"/>
    <lineage>
        <taxon>Bacteria</taxon>
        <taxon>Bacillati</taxon>
        <taxon>Actinomycetota</taxon>
        <taxon>Actinomycetes</taxon>
        <taxon>Kitasatosporales</taxon>
        <taxon>Streptomycetaceae</taxon>
        <taxon>Streptomyces</taxon>
    </lineage>
</organism>
<dbReference type="PIRSF" id="PIRSF005739">
    <property type="entry name" value="O-mtase"/>
    <property type="match status" value="1"/>
</dbReference>
<evidence type="ECO:0000256" key="2">
    <source>
        <dbReference type="ARBA" id="ARBA00022679"/>
    </source>
</evidence>
<dbReference type="GO" id="GO:0032259">
    <property type="term" value="P:methylation"/>
    <property type="evidence" value="ECO:0007669"/>
    <property type="project" value="UniProtKB-KW"/>
</dbReference>